<gene>
    <name evidence="6" type="ORF">FG385_14350</name>
</gene>
<reference evidence="6 7" key="1">
    <citation type="submission" date="2019-06" db="EMBL/GenBank/DDBJ databases">
        <title>Amycolatopsis alkalitolerans sp. nov., isolated from Gastrodia elata Blume.</title>
        <authorList>
            <person name="Narsing Rao M.P."/>
            <person name="Li W.J."/>
        </authorList>
    </citation>
    <scope>NUCLEOTIDE SEQUENCE [LARGE SCALE GENOMIC DNA]</scope>
    <source>
        <strain evidence="6 7">SYSUP0005</strain>
    </source>
</reference>
<dbReference type="Gene3D" id="2.102.10.10">
    <property type="entry name" value="Rieske [2Fe-2S] iron-sulphur domain"/>
    <property type="match status" value="1"/>
</dbReference>
<dbReference type="Proteomes" id="UP000305546">
    <property type="component" value="Unassembled WGS sequence"/>
</dbReference>
<dbReference type="OrthoDB" id="147178at2"/>
<dbReference type="RefSeq" id="WP_139097202.1">
    <property type="nucleotide sequence ID" value="NZ_VDFW01000010.1"/>
</dbReference>
<feature type="domain" description="Rieske" evidence="5">
    <location>
        <begin position="115"/>
        <end position="214"/>
    </location>
</feature>
<keyword evidence="4" id="KW-0411">Iron-sulfur</keyword>
<protein>
    <submittedName>
        <fullName evidence="6">Rieske 2Fe-2S domain-containing protein</fullName>
    </submittedName>
</protein>
<dbReference type="PROSITE" id="PS51296">
    <property type="entry name" value="RIESKE"/>
    <property type="match status" value="1"/>
</dbReference>
<keyword evidence="2" id="KW-0479">Metal-binding</keyword>
<comment type="caution">
    <text evidence="6">The sequence shown here is derived from an EMBL/GenBank/DDBJ whole genome shotgun (WGS) entry which is preliminary data.</text>
</comment>
<keyword evidence="1" id="KW-0001">2Fe-2S</keyword>
<evidence type="ECO:0000259" key="5">
    <source>
        <dbReference type="PROSITE" id="PS51296"/>
    </source>
</evidence>
<proteinExistence type="predicted"/>
<dbReference type="PANTHER" id="PTHR21496">
    <property type="entry name" value="FERREDOXIN-RELATED"/>
    <property type="match status" value="1"/>
</dbReference>
<organism evidence="6 7">
    <name type="scientific">Amycolatopsis alkalitolerans</name>
    <dbReference type="NCBI Taxonomy" id="2547244"/>
    <lineage>
        <taxon>Bacteria</taxon>
        <taxon>Bacillati</taxon>
        <taxon>Actinomycetota</taxon>
        <taxon>Actinomycetes</taxon>
        <taxon>Pseudonocardiales</taxon>
        <taxon>Pseudonocardiaceae</taxon>
        <taxon>Amycolatopsis</taxon>
    </lineage>
</organism>
<dbReference type="GO" id="GO:0004497">
    <property type="term" value="F:monooxygenase activity"/>
    <property type="evidence" value="ECO:0007669"/>
    <property type="project" value="UniProtKB-ARBA"/>
</dbReference>
<dbReference type="InterPro" id="IPR036922">
    <property type="entry name" value="Rieske_2Fe-2S_sf"/>
</dbReference>
<evidence type="ECO:0000313" key="6">
    <source>
        <dbReference type="EMBL" id="TNC25817.1"/>
    </source>
</evidence>
<dbReference type="SUPFAM" id="SSF50022">
    <property type="entry name" value="ISP domain"/>
    <property type="match status" value="1"/>
</dbReference>
<dbReference type="AlphaFoldDB" id="A0A5C4M1L2"/>
<dbReference type="GO" id="GO:0016705">
    <property type="term" value="F:oxidoreductase activity, acting on paired donors, with incorporation or reduction of molecular oxygen"/>
    <property type="evidence" value="ECO:0007669"/>
    <property type="project" value="UniProtKB-ARBA"/>
</dbReference>
<sequence length="222" mass="23540">MTRSTATIVLHGRDAMVAKRVRVVATRHGFAVGSPSEVDGEPAAAVVELDGPGAVEMVREWRERWPGTVVLAYSAVPDPKLWRTAQRAGCDVVVNRGALAAQLAARLAAGTADRRFPLLDAADAAGRLGLVCRIPETPVGPVAVYQVEGRLCAVSDRCPHAGAELSTGELEGTVLTCPRHGSQFDVRTGERVRGPADAEVPVFTVTREGGQIFLILNSGEQR</sequence>
<keyword evidence="7" id="KW-1185">Reference proteome</keyword>
<name>A0A5C4M1L2_9PSEU</name>
<dbReference type="PANTHER" id="PTHR21496:SF23">
    <property type="entry name" value="3-PHENYLPROPIONATE_CINNAMIC ACID DIOXYGENASE FERREDOXIN SUBUNIT"/>
    <property type="match status" value="1"/>
</dbReference>
<evidence type="ECO:0000256" key="4">
    <source>
        <dbReference type="ARBA" id="ARBA00023014"/>
    </source>
</evidence>
<evidence type="ECO:0000313" key="7">
    <source>
        <dbReference type="Proteomes" id="UP000305546"/>
    </source>
</evidence>
<accession>A0A5C4M1L2</accession>
<keyword evidence="3" id="KW-0408">Iron</keyword>
<dbReference type="GO" id="GO:0046872">
    <property type="term" value="F:metal ion binding"/>
    <property type="evidence" value="ECO:0007669"/>
    <property type="project" value="UniProtKB-KW"/>
</dbReference>
<dbReference type="GO" id="GO:0051537">
    <property type="term" value="F:2 iron, 2 sulfur cluster binding"/>
    <property type="evidence" value="ECO:0007669"/>
    <property type="project" value="UniProtKB-KW"/>
</dbReference>
<dbReference type="InterPro" id="IPR017941">
    <property type="entry name" value="Rieske_2Fe-2S"/>
</dbReference>
<dbReference type="EMBL" id="VDFW01000010">
    <property type="protein sequence ID" value="TNC25817.1"/>
    <property type="molecule type" value="Genomic_DNA"/>
</dbReference>
<evidence type="ECO:0000256" key="2">
    <source>
        <dbReference type="ARBA" id="ARBA00022723"/>
    </source>
</evidence>
<evidence type="ECO:0000256" key="3">
    <source>
        <dbReference type="ARBA" id="ARBA00023004"/>
    </source>
</evidence>
<dbReference type="Pfam" id="PF00355">
    <property type="entry name" value="Rieske"/>
    <property type="match status" value="1"/>
</dbReference>
<evidence type="ECO:0000256" key="1">
    <source>
        <dbReference type="ARBA" id="ARBA00022714"/>
    </source>
</evidence>